<sequence>MPKILSIGLCQTPNNAPTSLCELINILEILKLAIRTFDQAAITLASTRAYKGSNHLRVDSEPNAKIPR</sequence>
<dbReference type="OrthoDB" id="2434387at2759"/>
<accession>A0A9N9ETI0</accession>
<evidence type="ECO:0000313" key="1">
    <source>
        <dbReference type="EMBL" id="CAG8694774.1"/>
    </source>
</evidence>
<dbReference type="EMBL" id="CAJVPL010016041">
    <property type="protein sequence ID" value="CAG8694774.1"/>
    <property type="molecule type" value="Genomic_DNA"/>
</dbReference>
<organism evidence="1 2">
    <name type="scientific">Ambispora gerdemannii</name>
    <dbReference type="NCBI Taxonomy" id="144530"/>
    <lineage>
        <taxon>Eukaryota</taxon>
        <taxon>Fungi</taxon>
        <taxon>Fungi incertae sedis</taxon>
        <taxon>Mucoromycota</taxon>
        <taxon>Glomeromycotina</taxon>
        <taxon>Glomeromycetes</taxon>
        <taxon>Archaeosporales</taxon>
        <taxon>Ambisporaceae</taxon>
        <taxon>Ambispora</taxon>
    </lineage>
</organism>
<comment type="caution">
    <text evidence="1">The sequence shown here is derived from an EMBL/GenBank/DDBJ whole genome shotgun (WGS) entry which is preliminary data.</text>
</comment>
<proteinExistence type="predicted"/>
<feature type="non-terminal residue" evidence="1">
    <location>
        <position position="1"/>
    </location>
</feature>
<dbReference type="Proteomes" id="UP000789831">
    <property type="component" value="Unassembled WGS sequence"/>
</dbReference>
<keyword evidence="2" id="KW-1185">Reference proteome</keyword>
<reference evidence="1" key="1">
    <citation type="submission" date="2021-06" db="EMBL/GenBank/DDBJ databases">
        <authorList>
            <person name="Kallberg Y."/>
            <person name="Tangrot J."/>
            <person name="Rosling A."/>
        </authorList>
    </citation>
    <scope>NUCLEOTIDE SEQUENCE</scope>
    <source>
        <strain evidence="1">MT106</strain>
    </source>
</reference>
<name>A0A9N9ETI0_9GLOM</name>
<evidence type="ECO:0000313" key="2">
    <source>
        <dbReference type="Proteomes" id="UP000789831"/>
    </source>
</evidence>
<gene>
    <name evidence="1" type="ORF">AGERDE_LOCUS13233</name>
</gene>
<protein>
    <submittedName>
        <fullName evidence="1">2809_t:CDS:1</fullName>
    </submittedName>
</protein>
<dbReference type="AlphaFoldDB" id="A0A9N9ETI0"/>